<protein>
    <submittedName>
        <fullName evidence="1">Predicted protein</fullName>
    </submittedName>
</protein>
<accession>B0DLV7</accession>
<evidence type="ECO:0000313" key="1">
    <source>
        <dbReference type="EMBL" id="EDR04463.1"/>
    </source>
</evidence>
<gene>
    <name evidence="1" type="ORF">LACBIDRAFT_330604</name>
</gene>
<proteinExistence type="predicted"/>
<keyword evidence="2" id="KW-1185">Reference proteome</keyword>
<dbReference type="RefSeq" id="XP_001884982.1">
    <property type="nucleotide sequence ID" value="XM_001884947.1"/>
</dbReference>
<name>B0DLV7_LACBS</name>
<dbReference type="Proteomes" id="UP000001194">
    <property type="component" value="Unassembled WGS sequence"/>
</dbReference>
<dbReference type="AlphaFoldDB" id="B0DLV7"/>
<dbReference type="OrthoDB" id="2722301at2759"/>
<dbReference type="KEGG" id="lbc:LACBIDRAFT_330604"/>
<dbReference type="HOGENOM" id="CLU_121534_0_0_1"/>
<sequence length="142" mass="16212">MLVNHVPRRRNPFSCAEKTLNRRQLRAAGHLTYCLFDFDLSLMLPSGKPLSDYRLPIDESFPGDSTPIIPMLAVLMDGMITRNIEARFTAAEALSFLESFRIQLDAEVQVAHRPAECSNSLWSAWDQWARHLEDFSSMVRVS</sequence>
<organism evidence="2">
    <name type="scientific">Laccaria bicolor (strain S238N-H82 / ATCC MYA-4686)</name>
    <name type="common">Bicoloured deceiver</name>
    <name type="synonym">Laccaria laccata var. bicolor</name>
    <dbReference type="NCBI Taxonomy" id="486041"/>
    <lineage>
        <taxon>Eukaryota</taxon>
        <taxon>Fungi</taxon>
        <taxon>Dikarya</taxon>
        <taxon>Basidiomycota</taxon>
        <taxon>Agaricomycotina</taxon>
        <taxon>Agaricomycetes</taxon>
        <taxon>Agaricomycetidae</taxon>
        <taxon>Agaricales</taxon>
        <taxon>Agaricineae</taxon>
        <taxon>Hydnangiaceae</taxon>
        <taxon>Laccaria</taxon>
    </lineage>
</organism>
<evidence type="ECO:0000313" key="2">
    <source>
        <dbReference type="Proteomes" id="UP000001194"/>
    </source>
</evidence>
<dbReference type="EMBL" id="DS547118">
    <property type="protein sequence ID" value="EDR04463.1"/>
    <property type="molecule type" value="Genomic_DNA"/>
</dbReference>
<reference evidence="1 2" key="1">
    <citation type="journal article" date="2008" name="Nature">
        <title>The genome of Laccaria bicolor provides insights into mycorrhizal symbiosis.</title>
        <authorList>
            <person name="Martin F."/>
            <person name="Aerts A."/>
            <person name="Ahren D."/>
            <person name="Brun A."/>
            <person name="Danchin E.G.J."/>
            <person name="Duchaussoy F."/>
            <person name="Gibon J."/>
            <person name="Kohler A."/>
            <person name="Lindquist E."/>
            <person name="Pereda V."/>
            <person name="Salamov A."/>
            <person name="Shapiro H.J."/>
            <person name="Wuyts J."/>
            <person name="Blaudez D."/>
            <person name="Buee M."/>
            <person name="Brokstein P."/>
            <person name="Canbaeck B."/>
            <person name="Cohen D."/>
            <person name="Courty P.E."/>
            <person name="Coutinho P.M."/>
            <person name="Delaruelle C."/>
            <person name="Detter J.C."/>
            <person name="Deveau A."/>
            <person name="DiFazio S."/>
            <person name="Duplessis S."/>
            <person name="Fraissinet-Tachet L."/>
            <person name="Lucic E."/>
            <person name="Frey-Klett P."/>
            <person name="Fourrey C."/>
            <person name="Feussner I."/>
            <person name="Gay G."/>
            <person name="Grimwood J."/>
            <person name="Hoegger P.J."/>
            <person name="Jain P."/>
            <person name="Kilaru S."/>
            <person name="Labbe J."/>
            <person name="Lin Y.C."/>
            <person name="Legue V."/>
            <person name="Le Tacon F."/>
            <person name="Marmeisse R."/>
            <person name="Melayah D."/>
            <person name="Montanini B."/>
            <person name="Muratet M."/>
            <person name="Nehls U."/>
            <person name="Niculita-Hirzel H."/>
            <person name="Oudot-Le Secq M.P."/>
            <person name="Peter M."/>
            <person name="Quesneville H."/>
            <person name="Rajashekar B."/>
            <person name="Reich M."/>
            <person name="Rouhier N."/>
            <person name="Schmutz J."/>
            <person name="Yin T."/>
            <person name="Chalot M."/>
            <person name="Henrissat B."/>
            <person name="Kuees U."/>
            <person name="Lucas S."/>
            <person name="Van de Peer Y."/>
            <person name="Podila G.K."/>
            <person name="Polle A."/>
            <person name="Pukkila P.J."/>
            <person name="Richardson P.M."/>
            <person name="Rouze P."/>
            <person name="Sanders I.R."/>
            <person name="Stajich J.E."/>
            <person name="Tunlid A."/>
            <person name="Tuskan G."/>
            <person name="Grigoriev I.V."/>
        </authorList>
    </citation>
    <scope>NUCLEOTIDE SEQUENCE [LARGE SCALE GENOMIC DNA]</scope>
    <source>
        <strain evidence="2">S238N-H82 / ATCC MYA-4686</strain>
    </source>
</reference>
<dbReference type="InParanoid" id="B0DLV7"/>
<dbReference type="GeneID" id="6080529"/>